<keyword evidence="6" id="KW-1185">Reference proteome</keyword>
<feature type="domain" description="DUF5921" evidence="4">
    <location>
        <begin position="500"/>
        <end position="577"/>
    </location>
</feature>
<dbReference type="InterPro" id="IPR024764">
    <property type="entry name" value="TFIIIC_Znf"/>
</dbReference>
<dbReference type="PANTHER" id="PTHR15496:SF2">
    <property type="entry name" value="GENERAL TRANSCRIPTION FACTOR 3C POLYPEPTIDE 4"/>
    <property type="match status" value="1"/>
</dbReference>
<dbReference type="CTD" id="9329"/>
<evidence type="ECO:0000313" key="5">
    <source>
        <dbReference type="Ensembl" id="ENSFHEP00000013614.1"/>
    </source>
</evidence>
<evidence type="ECO:0000259" key="2">
    <source>
        <dbReference type="Pfam" id="PF12657"/>
    </source>
</evidence>
<dbReference type="InterPro" id="IPR045803">
    <property type="entry name" value="DUF5921"/>
</dbReference>
<protein>
    <submittedName>
        <fullName evidence="5">Ral transcription factor IIIC subunit 4</fullName>
    </submittedName>
</protein>
<dbReference type="Pfam" id="PF12660">
    <property type="entry name" value="zf-TFIIIC"/>
    <property type="match status" value="1"/>
</dbReference>
<dbReference type="Pfam" id="PF12657">
    <property type="entry name" value="TFIIIC_delta"/>
    <property type="match status" value="1"/>
</dbReference>
<dbReference type="Ensembl" id="ENSFHET00000021192.1">
    <property type="protein sequence ID" value="ENSFHEP00000013614.1"/>
    <property type="gene ID" value="ENSFHEG00000015112.1"/>
</dbReference>
<name>A0A3Q2PLB3_FUNHE</name>
<sequence length="778" mass="87296">MAADTPPESAPPEPGNVVIKTEPEDGDDFLPAPREAPVKREPAVPLQSPVSGLQPLSWSLDHRLAVCTSSALAVMELRCDVQSSKQELSLHRTHVPVPSEAHRLRVEPSAELALAREKFSLYPDPMVRQAFLADTVMNPSVRAHKGMKYACWSPLGCGESGRCLLACLTLDNRLTVHSSHGHLEWKALVNLTQKYGERLKERRYARKDDKPPEANLLDYAELQRRFRMQTPLRMAWSRIYATKKVQPDNSCVDEEMVLLAVLMENGDLVLWKFMLPLAHKDPAAFYDLIESGVSRPSDVAWWEYENGPRRMGGLVVGSEVGPIKILPVSLSKVKGYFTVRHPIVLWKECDEIAVDNIRVVPLTHPVHKSSCSLIVASRGCYVFWSLLSVSPAGLSVQNSHIAGLHSLPVLSLAVPQHELAIYSCSMDGRIKRLTPALTESSVTFGTEDAVQPETLAGRRVHGMAVSCNGAYAALVSTQGMVGGFHPINRSYQVHFLTLKTPEAAAPLLLRSPEQNLHNATDLLDLVRWQVLKSKRVPAALQEELDRKLLEEDSPYLWRVKLFVARVLQQSLKVPSTEDKWRPRQRETKVLVQDLKEEEEEVAMEKDAAEVVELESGGGVEKKPEDYRAEVQTLINAAEMHLMRENMKKVLGVVYLNTWLPQNTCIPTCGLMDYLSRDPDDRDSEVLIGHIKKKLNKQTFPERCSLCQAPLPFTDCKQAVCENGHVWLRCVLSYQACQTLTFRRCLLQDCIARLPEPEDPEWIKKLLKAPCLLCDSPMI</sequence>
<evidence type="ECO:0000313" key="6">
    <source>
        <dbReference type="Proteomes" id="UP000265000"/>
    </source>
</evidence>
<dbReference type="GeneID" id="105927456"/>
<dbReference type="InterPro" id="IPR044230">
    <property type="entry name" value="GTF3C4"/>
</dbReference>
<dbReference type="Proteomes" id="UP000265000">
    <property type="component" value="Unplaced"/>
</dbReference>
<dbReference type="GeneTree" id="ENSGT00390000011873"/>
<dbReference type="STRING" id="8078.ENSFHEP00000013614"/>
<organism evidence="5 6">
    <name type="scientific">Fundulus heteroclitus</name>
    <name type="common">Killifish</name>
    <name type="synonym">Mummichog</name>
    <dbReference type="NCBI Taxonomy" id="8078"/>
    <lineage>
        <taxon>Eukaryota</taxon>
        <taxon>Metazoa</taxon>
        <taxon>Chordata</taxon>
        <taxon>Craniata</taxon>
        <taxon>Vertebrata</taxon>
        <taxon>Euteleostomi</taxon>
        <taxon>Actinopterygii</taxon>
        <taxon>Neopterygii</taxon>
        <taxon>Teleostei</taxon>
        <taxon>Neoteleostei</taxon>
        <taxon>Acanthomorphata</taxon>
        <taxon>Ovalentaria</taxon>
        <taxon>Atherinomorphae</taxon>
        <taxon>Cyprinodontiformes</taxon>
        <taxon>Fundulidae</taxon>
        <taxon>Fundulus</taxon>
    </lineage>
</organism>
<dbReference type="GO" id="GO:0000127">
    <property type="term" value="C:transcription factor TFIIIC complex"/>
    <property type="evidence" value="ECO:0007669"/>
    <property type="project" value="InterPro"/>
</dbReference>
<dbReference type="InterPro" id="IPR024761">
    <property type="entry name" value="TFIIIC_delta_N"/>
</dbReference>
<dbReference type="OrthoDB" id="6021743at2759"/>
<feature type="region of interest" description="Disordered" evidence="1">
    <location>
        <begin position="1"/>
        <end position="47"/>
    </location>
</feature>
<accession>A0A3Q2PLB3</accession>
<dbReference type="Pfam" id="PF19336">
    <property type="entry name" value="DUF5921"/>
    <property type="match status" value="1"/>
</dbReference>
<reference evidence="5" key="2">
    <citation type="submission" date="2025-09" db="UniProtKB">
        <authorList>
            <consortium name="Ensembl"/>
        </authorList>
    </citation>
    <scope>IDENTIFICATION</scope>
</reference>
<reference evidence="5" key="1">
    <citation type="submission" date="2025-08" db="UniProtKB">
        <authorList>
            <consortium name="Ensembl"/>
        </authorList>
    </citation>
    <scope>IDENTIFICATION</scope>
</reference>
<dbReference type="GO" id="GO:0004402">
    <property type="term" value="F:histone acetyltransferase activity"/>
    <property type="evidence" value="ECO:0007669"/>
    <property type="project" value="InterPro"/>
</dbReference>
<evidence type="ECO:0000259" key="4">
    <source>
        <dbReference type="Pfam" id="PF19336"/>
    </source>
</evidence>
<dbReference type="GO" id="GO:0006384">
    <property type="term" value="P:transcription initiation at RNA polymerase III promoter"/>
    <property type="evidence" value="ECO:0007669"/>
    <property type="project" value="InterPro"/>
</dbReference>
<feature type="domain" description="Transcription factor IIIC 90kDa subunit N-terminal" evidence="2">
    <location>
        <begin position="58"/>
        <end position="499"/>
    </location>
</feature>
<proteinExistence type="predicted"/>
<evidence type="ECO:0000259" key="3">
    <source>
        <dbReference type="Pfam" id="PF12660"/>
    </source>
</evidence>
<evidence type="ECO:0000256" key="1">
    <source>
        <dbReference type="SAM" id="MobiDB-lite"/>
    </source>
</evidence>
<dbReference type="PANTHER" id="PTHR15496">
    <property type="entry name" value="GENERAL TRANSCRIPTION FACTOR 3C POLYPEPTIDE 4 FAMILY"/>
    <property type="match status" value="1"/>
</dbReference>
<dbReference type="AlphaFoldDB" id="A0A3Q2PLB3"/>
<feature type="domain" description="Transcription factor IIIC putative zinc-finger" evidence="3">
    <location>
        <begin position="697"/>
        <end position="745"/>
    </location>
</feature>